<dbReference type="InterPro" id="IPR009072">
    <property type="entry name" value="Histone-fold"/>
</dbReference>
<name>A0A165HNJ2_9APHY</name>
<dbReference type="EMBL" id="KV427606">
    <property type="protein sequence ID" value="KZT11973.1"/>
    <property type="molecule type" value="Genomic_DNA"/>
</dbReference>
<dbReference type="InterPro" id="IPR050568">
    <property type="entry name" value="Transcr_DNA_Rep_Reg"/>
</dbReference>
<dbReference type="InterPro" id="IPR003958">
    <property type="entry name" value="CBFA_NFYB_domain"/>
</dbReference>
<dbReference type="GO" id="GO:0008623">
    <property type="term" value="C:CHRAC"/>
    <property type="evidence" value="ECO:0007669"/>
    <property type="project" value="TreeGrafter"/>
</dbReference>
<feature type="domain" description="Transcription factor CBF/NF-Y/archaeal histone" evidence="4">
    <location>
        <begin position="99"/>
        <end position="157"/>
    </location>
</feature>
<reference evidence="5 6" key="1">
    <citation type="journal article" date="2016" name="Mol. Biol. Evol.">
        <title>Comparative Genomics of Early-Diverging Mushroom-Forming Fungi Provides Insights into the Origins of Lignocellulose Decay Capabilities.</title>
        <authorList>
            <person name="Nagy L.G."/>
            <person name="Riley R."/>
            <person name="Tritt A."/>
            <person name="Adam C."/>
            <person name="Daum C."/>
            <person name="Floudas D."/>
            <person name="Sun H."/>
            <person name="Yadav J.S."/>
            <person name="Pangilinan J."/>
            <person name="Larsson K.H."/>
            <person name="Matsuura K."/>
            <person name="Barry K."/>
            <person name="Labutti K."/>
            <person name="Kuo R."/>
            <person name="Ohm R.A."/>
            <person name="Bhattacharya S.S."/>
            <person name="Shirouzu T."/>
            <person name="Yoshinaga Y."/>
            <person name="Martin F.M."/>
            <person name="Grigoriev I.V."/>
            <person name="Hibbett D.S."/>
        </authorList>
    </citation>
    <scope>NUCLEOTIDE SEQUENCE [LARGE SCALE GENOMIC DNA]</scope>
    <source>
        <strain evidence="5 6">93-53</strain>
    </source>
</reference>
<dbReference type="InParanoid" id="A0A165HNJ2"/>
<evidence type="ECO:0000259" key="4">
    <source>
        <dbReference type="Pfam" id="PF00808"/>
    </source>
</evidence>
<accession>A0A165HNJ2</accession>
<dbReference type="Proteomes" id="UP000076871">
    <property type="component" value="Unassembled WGS sequence"/>
</dbReference>
<proteinExistence type="predicted"/>
<dbReference type="GeneID" id="63828917"/>
<keyword evidence="6" id="KW-1185">Reference proteome</keyword>
<evidence type="ECO:0000256" key="1">
    <source>
        <dbReference type="ARBA" id="ARBA00004123"/>
    </source>
</evidence>
<evidence type="ECO:0000256" key="2">
    <source>
        <dbReference type="ARBA" id="ARBA00023242"/>
    </source>
</evidence>
<dbReference type="PANTHER" id="PTHR10252">
    <property type="entry name" value="HISTONE-LIKE TRANSCRIPTION FACTOR CCAAT-RELATED"/>
    <property type="match status" value="1"/>
</dbReference>
<dbReference type="SUPFAM" id="SSF47113">
    <property type="entry name" value="Histone-fold"/>
    <property type="match status" value="1"/>
</dbReference>
<feature type="compositionally biased region" description="Basic and acidic residues" evidence="3">
    <location>
        <begin position="73"/>
        <end position="86"/>
    </location>
</feature>
<evidence type="ECO:0000313" key="6">
    <source>
        <dbReference type="Proteomes" id="UP000076871"/>
    </source>
</evidence>
<sequence length="186" mass="20581">MYSKRETAGVRDASPDVPPPPSPTALSESSRASTASWEPPIDGSLFEEAAEDGPRSGPFSDNDMDMEGAPAIAEDHARPNARKEKAAFNATREPGKSHLPFSRVQKILKADKELPLVQREAVWLISVATEEFIKRMAEAVERMAARERRTTAQQRDVALLVQRADEYAFLEGLIEEQSVRRKPVAP</sequence>
<dbReference type="Pfam" id="PF00808">
    <property type="entry name" value="CBFD_NFYB_HMF"/>
    <property type="match status" value="1"/>
</dbReference>
<gene>
    <name evidence="5" type="ORF">LAESUDRAFT_754502</name>
</gene>
<dbReference type="PANTHER" id="PTHR10252:SF54">
    <property type="entry name" value="CHROMATIN ACCESSIBILITY COMPLEX PROTEIN 1"/>
    <property type="match status" value="1"/>
</dbReference>
<dbReference type="OrthoDB" id="636685at2759"/>
<dbReference type="GO" id="GO:0006261">
    <property type="term" value="P:DNA-templated DNA replication"/>
    <property type="evidence" value="ECO:0007669"/>
    <property type="project" value="TreeGrafter"/>
</dbReference>
<comment type="subcellular location">
    <subcellularLocation>
        <location evidence="1">Nucleus</location>
    </subcellularLocation>
</comment>
<dbReference type="RefSeq" id="XP_040769621.1">
    <property type="nucleotide sequence ID" value="XM_040911889.1"/>
</dbReference>
<evidence type="ECO:0000256" key="3">
    <source>
        <dbReference type="SAM" id="MobiDB-lite"/>
    </source>
</evidence>
<dbReference type="STRING" id="1314785.A0A165HNJ2"/>
<dbReference type="GO" id="GO:0046982">
    <property type="term" value="F:protein heterodimerization activity"/>
    <property type="evidence" value="ECO:0007669"/>
    <property type="project" value="InterPro"/>
</dbReference>
<evidence type="ECO:0000313" key="5">
    <source>
        <dbReference type="EMBL" id="KZT11973.1"/>
    </source>
</evidence>
<feature type="region of interest" description="Disordered" evidence="3">
    <location>
        <begin position="1"/>
        <end position="97"/>
    </location>
</feature>
<dbReference type="AlphaFoldDB" id="A0A165HNJ2"/>
<protein>
    <recommendedName>
        <fullName evidence="4">Transcription factor CBF/NF-Y/archaeal histone domain-containing protein</fullName>
    </recommendedName>
</protein>
<keyword evidence="2" id="KW-0539">Nucleus</keyword>
<organism evidence="5 6">
    <name type="scientific">Laetiporus sulphureus 93-53</name>
    <dbReference type="NCBI Taxonomy" id="1314785"/>
    <lineage>
        <taxon>Eukaryota</taxon>
        <taxon>Fungi</taxon>
        <taxon>Dikarya</taxon>
        <taxon>Basidiomycota</taxon>
        <taxon>Agaricomycotina</taxon>
        <taxon>Agaricomycetes</taxon>
        <taxon>Polyporales</taxon>
        <taxon>Laetiporus</taxon>
    </lineage>
</organism>
<dbReference type="Gene3D" id="1.10.20.10">
    <property type="entry name" value="Histone, subunit A"/>
    <property type="match status" value="1"/>
</dbReference>